<dbReference type="InterPro" id="IPR027417">
    <property type="entry name" value="P-loop_NTPase"/>
</dbReference>
<comment type="caution">
    <text evidence="2">The sequence shown here is derived from an EMBL/GenBank/DDBJ whole genome shotgun (WGS) entry which is preliminary data.</text>
</comment>
<dbReference type="Proteomes" id="UP000245207">
    <property type="component" value="Unassembled WGS sequence"/>
</dbReference>
<dbReference type="STRING" id="35608.A0A2U1LB23"/>
<organism evidence="2 3">
    <name type="scientific">Artemisia annua</name>
    <name type="common">Sweet wormwood</name>
    <dbReference type="NCBI Taxonomy" id="35608"/>
    <lineage>
        <taxon>Eukaryota</taxon>
        <taxon>Viridiplantae</taxon>
        <taxon>Streptophyta</taxon>
        <taxon>Embryophyta</taxon>
        <taxon>Tracheophyta</taxon>
        <taxon>Spermatophyta</taxon>
        <taxon>Magnoliopsida</taxon>
        <taxon>eudicotyledons</taxon>
        <taxon>Gunneridae</taxon>
        <taxon>Pentapetalae</taxon>
        <taxon>asterids</taxon>
        <taxon>campanulids</taxon>
        <taxon>Asterales</taxon>
        <taxon>Asteraceae</taxon>
        <taxon>Asteroideae</taxon>
        <taxon>Anthemideae</taxon>
        <taxon>Artemisiinae</taxon>
        <taxon>Artemisia</taxon>
    </lineage>
</organism>
<dbReference type="OrthoDB" id="10255969at2759"/>
<feature type="compositionally biased region" description="Basic residues" evidence="1">
    <location>
        <begin position="23"/>
        <end position="33"/>
    </location>
</feature>
<sequence length="195" mass="22263">MGDDGAQVMDNNNNENDFDTNGKGKKHKGKHDKPKPWDEIEVDRWKIEKFEPKDNPSGLLEESSFCTLFPAYRGLTKPTSGSICIQRYNDDGSPNQPPVLLSPEKVGIVFQFLERYFVPDNVLDEVIFGLPRQKSDQKDRELIDRRLERAITAGINNNSRVSPCVTAMTIHTLKSTHQNQTIRLNNSWNICFGRE</sequence>
<evidence type="ECO:0000313" key="3">
    <source>
        <dbReference type="Proteomes" id="UP000245207"/>
    </source>
</evidence>
<evidence type="ECO:0000256" key="1">
    <source>
        <dbReference type="SAM" id="MobiDB-lite"/>
    </source>
</evidence>
<protein>
    <submittedName>
        <fullName evidence="2">Non-intrinsic ABC protein 14</fullName>
    </submittedName>
</protein>
<dbReference type="AlphaFoldDB" id="A0A2U1LB23"/>
<evidence type="ECO:0000313" key="2">
    <source>
        <dbReference type="EMBL" id="PWA46202.1"/>
    </source>
</evidence>
<accession>A0A2U1LB23</accession>
<dbReference type="InterPro" id="IPR024166">
    <property type="entry name" value="rRNA_assembly_KRR1"/>
</dbReference>
<reference evidence="2 3" key="1">
    <citation type="journal article" date="2018" name="Mol. Plant">
        <title>The genome of Artemisia annua provides insight into the evolution of Asteraceae family and artemisinin biosynthesis.</title>
        <authorList>
            <person name="Shen Q."/>
            <person name="Zhang L."/>
            <person name="Liao Z."/>
            <person name="Wang S."/>
            <person name="Yan T."/>
            <person name="Shi P."/>
            <person name="Liu M."/>
            <person name="Fu X."/>
            <person name="Pan Q."/>
            <person name="Wang Y."/>
            <person name="Lv Z."/>
            <person name="Lu X."/>
            <person name="Zhang F."/>
            <person name="Jiang W."/>
            <person name="Ma Y."/>
            <person name="Chen M."/>
            <person name="Hao X."/>
            <person name="Li L."/>
            <person name="Tang Y."/>
            <person name="Lv G."/>
            <person name="Zhou Y."/>
            <person name="Sun X."/>
            <person name="Brodelius P.E."/>
            <person name="Rose J.K.C."/>
            <person name="Tang K."/>
        </authorList>
    </citation>
    <scope>NUCLEOTIDE SEQUENCE [LARGE SCALE GENOMIC DNA]</scope>
    <source>
        <strain evidence="3">cv. Huhao1</strain>
        <tissue evidence="2">Leaf</tissue>
    </source>
</reference>
<feature type="region of interest" description="Disordered" evidence="1">
    <location>
        <begin position="1"/>
        <end position="38"/>
    </location>
</feature>
<proteinExistence type="predicted"/>
<dbReference type="GO" id="GO:0032040">
    <property type="term" value="C:small-subunit processome"/>
    <property type="evidence" value="ECO:0007669"/>
    <property type="project" value="TreeGrafter"/>
</dbReference>
<dbReference type="EMBL" id="PKPP01010400">
    <property type="protein sequence ID" value="PWA46202.1"/>
    <property type="molecule type" value="Genomic_DNA"/>
</dbReference>
<feature type="compositionally biased region" description="Low complexity" evidence="1">
    <location>
        <begin position="10"/>
        <end position="21"/>
    </location>
</feature>
<name>A0A2U1LB23_ARTAN</name>
<dbReference type="PANTHER" id="PTHR12581">
    <property type="entry name" value="HIV-1 REV BINDING PROTEIN 2, 3"/>
    <property type="match status" value="1"/>
</dbReference>
<dbReference type="Gene3D" id="3.40.50.300">
    <property type="entry name" value="P-loop containing nucleotide triphosphate hydrolases"/>
    <property type="match status" value="1"/>
</dbReference>
<keyword evidence="3" id="KW-1185">Reference proteome</keyword>
<dbReference type="PANTHER" id="PTHR12581:SF0">
    <property type="entry name" value="KRR1 SMALL SUBUNIT PROCESSOME COMPONENT HOMOLOG"/>
    <property type="match status" value="1"/>
</dbReference>
<gene>
    <name evidence="2" type="ORF">CTI12_AA511370</name>
</gene>